<protein>
    <submittedName>
        <fullName evidence="6">Patatin-like phospholipase family protein</fullName>
    </submittedName>
</protein>
<sequence length="277" mass="28647">MVERALVLGGGGHTGGAWEIGVLAGLADAGVDLTDADLLVGTSAGAVMGAWIASGTPVEEIHERQSAPYGDGPTVEVPFTVVARFLWAMLAFRTPKATARHLGRMALAARTVPEEEALRTMGAMLPVRDWPDRPLRVAAADAHTGEVTAFHSGSGVDLLRAVTASGTLPGVWPPLEIGGRRWIDGGVRSTTNADLARGCRRIVILAPVAKGPGVAAARHAAELRADGSKVALLTPDAAARRAFGRDALDPARRGPAARAGRAQAAGYAEAVAEVWRG</sequence>
<dbReference type="Gene3D" id="3.40.1090.10">
    <property type="entry name" value="Cytosolic phospholipase A2 catalytic domain"/>
    <property type="match status" value="2"/>
</dbReference>
<comment type="caution">
    <text evidence="4">Lacks conserved residue(s) required for the propagation of feature annotation.</text>
</comment>
<evidence type="ECO:0000256" key="3">
    <source>
        <dbReference type="ARBA" id="ARBA00023098"/>
    </source>
</evidence>
<evidence type="ECO:0000259" key="5">
    <source>
        <dbReference type="PROSITE" id="PS51635"/>
    </source>
</evidence>
<dbReference type="Proteomes" id="UP000473014">
    <property type="component" value="Unassembled WGS sequence"/>
</dbReference>
<proteinExistence type="predicted"/>
<keyword evidence="1 4" id="KW-0378">Hydrolase</keyword>
<dbReference type="GO" id="GO:0016042">
    <property type="term" value="P:lipid catabolic process"/>
    <property type="evidence" value="ECO:0007669"/>
    <property type="project" value="UniProtKB-UniRule"/>
</dbReference>
<dbReference type="PANTHER" id="PTHR14226:SF57">
    <property type="entry name" value="BLR7027 PROTEIN"/>
    <property type="match status" value="1"/>
</dbReference>
<gene>
    <name evidence="6" type="ORF">F0L17_13565</name>
</gene>
<comment type="caution">
    <text evidence="6">The sequence shown here is derived from an EMBL/GenBank/DDBJ whole genome shotgun (WGS) entry which is preliminary data.</text>
</comment>
<dbReference type="PROSITE" id="PS51635">
    <property type="entry name" value="PNPLA"/>
    <property type="match status" value="1"/>
</dbReference>
<accession>A0A6G2BDI6</accession>
<keyword evidence="2 4" id="KW-0442">Lipid degradation</keyword>
<dbReference type="SUPFAM" id="SSF52151">
    <property type="entry name" value="FabD/lysophospholipase-like"/>
    <property type="match status" value="1"/>
</dbReference>
<feature type="short sequence motif" description="GXSXG" evidence="4">
    <location>
        <begin position="41"/>
        <end position="45"/>
    </location>
</feature>
<dbReference type="GO" id="GO:0016787">
    <property type="term" value="F:hydrolase activity"/>
    <property type="evidence" value="ECO:0007669"/>
    <property type="project" value="UniProtKB-UniRule"/>
</dbReference>
<evidence type="ECO:0000313" key="6">
    <source>
        <dbReference type="EMBL" id="MTE20123.1"/>
    </source>
</evidence>
<organism evidence="6 7">
    <name type="scientific">Streptomyces taklimakanensis</name>
    <dbReference type="NCBI Taxonomy" id="2569853"/>
    <lineage>
        <taxon>Bacteria</taxon>
        <taxon>Bacillati</taxon>
        <taxon>Actinomycetota</taxon>
        <taxon>Actinomycetes</taxon>
        <taxon>Kitasatosporales</taxon>
        <taxon>Streptomycetaceae</taxon>
        <taxon>Streptomyces</taxon>
    </lineage>
</organism>
<feature type="active site" description="Nucleophile" evidence="4">
    <location>
        <position position="43"/>
    </location>
</feature>
<dbReference type="AlphaFoldDB" id="A0A6G2BDI6"/>
<feature type="domain" description="PNPLA" evidence="5">
    <location>
        <begin position="7"/>
        <end position="197"/>
    </location>
</feature>
<dbReference type="PANTHER" id="PTHR14226">
    <property type="entry name" value="NEUROPATHY TARGET ESTERASE/SWISS CHEESE D.MELANOGASTER"/>
    <property type="match status" value="1"/>
</dbReference>
<dbReference type="InterPro" id="IPR016035">
    <property type="entry name" value="Acyl_Trfase/lysoPLipase"/>
</dbReference>
<reference evidence="6 7" key="1">
    <citation type="submission" date="2019-11" db="EMBL/GenBank/DDBJ databases">
        <authorList>
            <person name="Yuan L."/>
        </authorList>
    </citation>
    <scope>NUCLEOTIDE SEQUENCE [LARGE SCALE GENOMIC DNA]</scope>
    <source>
        <strain evidence="6 7">TRM43335</strain>
    </source>
</reference>
<evidence type="ECO:0000256" key="2">
    <source>
        <dbReference type="ARBA" id="ARBA00022963"/>
    </source>
</evidence>
<dbReference type="InterPro" id="IPR002641">
    <property type="entry name" value="PNPLA_dom"/>
</dbReference>
<dbReference type="EMBL" id="WIXO01000001">
    <property type="protein sequence ID" value="MTE20123.1"/>
    <property type="molecule type" value="Genomic_DNA"/>
</dbReference>
<name>A0A6G2BDI6_9ACTN</name>
<dbReference type="Pfam" id="PF01734">
    <property type="entry name" value="Patatin"/>
    <property type="match status" value="1"/>
</dbReference>
<feature type="active site" description="Proton acceptor" evidence="4">
    <location>
        <position position="184"/>
    </location>
</feature>
<evidence type="ECO:0000256" key="1">
    <source>
        <dbReference type="ARBA" id="ARBA00022801"/>
    </source>
</evidence>
<dbReference type="InterPro" id="IPR050301">
    <property type="entry name" value="NTE"/>
</dbReference>
<evidence type="ECO:0000256" key="4">
    <source>
        <dbReference type="PROSITE-ProRule" id="PRU01161"/>
    </source>
</evidence>
<keyword evidence="3 4" id="KW-0443">Lipid metabolism</keyword>
<evidence type="ECO:0000313" key="7">
    <source>
        <dbReference type="Proteomes" id="UP000473014"/>
    </source>
</evidence>
<keyword evidence="7" id="KW-1185">Reference proteome</keyword>
<feature type="short sequence motif" description="DGA/G" evidence="4">
    <location>
        <begin position="184"/>
        <end position="186"/>
    </location>
</feature>